<dbReference type="InterPro" id="IPR034660">
    <property type="entry name" value="DinB/YfiT-like"/>
</dbReference>
<keyword evidence="2" id="KW-1185">Reference proteome</keyword>
<dbReference type="RefSeq" id="WP_173964469.1">
    <property type="nucleotide sequence ID" value="NZ_CADCST010000054.1"/>
</dbReference>
<protein>
    <recommendedName>
        <fullName evidence="3">DinB-like domain-containing protein</fullName>
    </recommendedName>
</protein>
<accession>A0ABM9SF60</accession>
<evidence type="ECO:0000313" key="2">
    <source>
        <dbReference type="Proteomes" id="UP000474567"/>
    </source>
</evidence>
<dbReference type="EMBL" id="CADCST010000054">
    <property type="protein sequence ID" value="CAA9195128.1"/>
    <property type="molecule type" value="Genomic_DNA"/>
</dbReference>
<comment type="caution">
    <text evidence="1">The sequence shown here is derived from an EMBL/GenBank/DDBJ whole genome shotgun (WGS) entry which is preliminary data.</text>
</comment>
<name>A0ABM9SF60_9FLAO</name>
<reference evidence="1 2" key="1">
    <citation type="submission" date="2020-02" db="EMBL/GenBank/DDBJ databases">
        <authorList>
            <person name="Criscuolo A."/>
        </authorList>
    </citation>
    <scope>NUCLEOTIDE SEQUENCE [LARGE SCALE GENOMIC DNA]</scope>
    <source>
        <strain evidence="1">CECT7796</strain>
    </source>
</reference>
<evidence type="ECO:0000313" key="1">
    <source>
        <dbReference type="EMBL" id="CAA9195128.1"/>
    </source>
</evidence>
<sequence length="162" mass="19512">MDELRGILWRQFGAVIDMLESSILVCPELFWDKKDFWYSVYHTIFWMDYYSSTEPDTFSPPEPFSLSEFDPQGILPDRIYLKEELLDYLEYSRKKIFYLIEGLNEETSKERFITSNKNYNRIEMILYNMRHVQHHVGQLNLLLRQNVDVAGKWVSQSDKKYS</sequence>
<dbReference type="Proteomes" id="UP000474567">
    <property type="component" value="Unassembled WGS sequence"/>
</dbReference>
<dbReference type="SUPFAM" id="SSF109854">
    <property type="entry name" value="DinB/YfiT-like putative metalloenzymes"/>
    <property type="match status" value="1"/>
</dbReference>
<gene>
    <name evidence="1" type="ORF">FLACOL7796_00468</name>
</gene>
<dbReference type="Gene3D" id="1.20.120.450">
    <property type="entry name" value="dinb family like domain"/>
    <property type="match status" value="1"/>
</dbReference>
<organism evidence="1 2">
    <name type="scientific">Flavobacterium collinsii</name>
    <dbReference type="NCBI Taxonomy" id="1114861"/>
    <lineage>
        <taxon>Bacteria</taxon>
        <taxon>Pseudomonadati</taxon>
        <taxon>Bacteroidota</taxon>
        <taxon>Flavobacteriia</taxon>
        <taxon>Flavobacteriales</taxon>
        <taxon>Flavobacteriaceae</taxon>
        <taxon>Flavobacterium</taxon>
    </lineage>
</organism>
<proteinExistence type="predicted"/>
<evidence type="ECO:0008006" key="3">
    <source>
        <dbReference type="Google" id="ProtNLM"/>
    </source>
</evidence>